<feature type="domain" description="UBC core" evidence="4">
    <location>
        <begin position="766"/>
        <end position="930"/>
    </location>
</feature>
<reference evidence="5" key="1">
    <citation type="journal article" date="2020" name="Stud. Mycol.">
        <title>101 Dothideomycetes genomes: a test case for predicting lifestyles and emergence of pathogens.</title>
        <authorList>
            <person name="Haridas S."/>
            <person name="Albert R."/>
            <person name="Binder M."/>
            <person name="Bloem J."/>
            <person name="Labutti K."/>
            <person name="Salamov A."/>
            <person name="Andreopoulos B."/>
            <person name="Baker S."/>
            <person name="Barry K."/>
            <person name="Bills G."/>
            <person name="Bluhm B."/>
            <person name="Cannon C."/>
            <person name="Castanera R."/>
            <person name="Culley D."/>
            <person name="Daum C."/>
            <person name="Ezra D."/>
            <person name="Gonzalez J."/>
            <person name="Henrissat B."/>
            <person name="Kuo A."/>
            <person name="Liang C."/>
            <person name="Lipzen A."/>
            <person name="Lutzoni F."/>
            <person name="Magnuson J."/>
            <person name="Mondo S."/>
            <person name="Nolan M."/>
            <person name="Ohm R."/>
            <person name="Pangilinan J."/>
            <person name="Park H.-J."/>
            <person name="Ramirez L."/>
            <person name="Alfaro M."/>
            <person name="Sun H."/>
            <person name="Tritt A."/>
            <person name="Yoshinaga Y."/>
            <person name="Zwiers L.-H."/>
            <person name="Turgeon B."/>
            <person name="Goodwin S."/>
            <person name="Spatafora J."/>
            <person name="Crous P."/>
            <person name="Grigoriev I."/>
        </authorList>
    </citation>
    <scope>NUCLEOTIDE SEQUENCE</scope>
    <source>
        <strain evidence="5">CBS 269.34</strain>
    </source>
</reference>
<dbReference type="GO" id="GO:0061631">
    <property type="term" value="F:ubiquitin conjugating enzyme activity"/>
    <property type="evidence" value="ECO:0007669"/>
    <property type="project" value="TreeGrafter"/>
</dbReference>
<dbReference type="Pfam" id="PF23043">
    <property type="entry name" value="SH3-B_UBE2O"/>
    <property type="match status" value="1"/>
</dbReference>
<organism evidence="5 6">
    <name type="scientific">Lophium mytilinum</name>
    <dbReference type="NCBI Taxonomy" id="390894"/>
    <lineage>
        <taxon>Eukaryota</taxon>
        <taxon>Fungi</taxon>
        <taxon>Dikarya</taxon>
        <taxon>Ascomycota</taxon>
        <taxon>Pezizomycotina</taxon>
        <taxon>Dothideomycetes</taxon>
        <taxon>Pleosporomycetidae</taxon>
        <taxon>Mytilinidiales</taxon>
        <taxon>Mytilinidiaceae</taxon>
        <taxon>Lophium</taxon>
    </lineage>
</organism>
<dbReference type="EMBL" id="MU004181">
    <property type="protein sequence ID" value="KAF2502718.1"/>
    <property type="molecule type" value="Genomic_DNA"/>
</dbReference>
<dbReference type="PANTHER" id="PTHR46116:SF15">
    <property type="entry name" value="(E3-INDEPENDENT) E2 UBIQUITIN-CONJUGATING ENZYME"/>
    <property type="match status" value="1"/>
</dbReference>
<dbReference type="FunFam" id="3.10.110.10:FF:000094">
    <property type="entry name" value="Probable ubiquitin-conjugating enzyme E2 23"/>
    <property type="match status" value="1"/>
</dbReference>
<evidence type="ECO:0000313" key="5">
    <source>
        <dbReference type="EMBL" id="KAF2502718.1"/>
    </source>
</evidence>
<dbReference type="Pfam" id="PF23046">
    <property type="entry name" value="tSH3-B_UBE2O"/>
    <property type="match status" value="1"/>
</dbReference>
<protein>
    <recommendedName>
        <fullName evidence="4">UBC core domain-containing protein</fullName>
    </recommendedName>
</protein>
<evidence type="ECO:0000256" key="1">
    <source>
        <dbReference type="ARBA" id="ARBA00022679"/>
    </source>
</evidence>
<dbReference type="PROSITE" id="PS50127">
    <property type="entry name" value="UBC_2"/>
    <property type="match status" value="1"/>
</dbReference>
<dbReference type="InterPro" id="IPR057735">
    <property type="entry name" value="UBE2O-like_tSH3-B"/>
</dbReference>
<evidence type="ECO:0000256" key="2">
    <source>
        <dbReference type="ARBA" id="ARBA00022786"/>
    </source>
</evidence>
<sequence>MAARAVTFCVEDTVGLKDDKYRIGVVDRTFGDVDSHEPAPQRDYPEPILKHTDVSDAQFNAFMRTGVPPRRTCLVSWQTEYVTELIPESQLELLDRAFFIGDVVKRDALSPMTGTVIGTRAECTILPTAAIQEVERDQSSQQDICIRAVPAEEVQYMHEYQEGALVLYDDWVGRIEEVHDEVAIRLDNGYVVVVERANELEADDSAIERLHVGDKVKTKKGNLRRGRWKYGSFNPNISPHGTVVEVRTVEISVRWLTQSFKADPNNARPRFREPPMDIGLDILDSGELRVYDSTKNPPSLTAANAMDRSYHMADVAVGDRVRFKDLTGASVKYDGTKILPSGLPQGKVKRIPRTDTQGFDMNVYLVMQTHTTVKVLWQDLSISEDSSTSLIPDPNMDDTDEVWPGEIVASKEKADEQFEESSWAFKPAKVGVVQCVKAVDRIATIRWFENADIRFTGQDLIYPCRTGKIGTVEEDISLYDIRDVGLTRRRGDFVKIMPESQTEWITPITDAEMKRLVDRLESTPGLRLCHLFGEVIDLGLDGKLTVRLGAADTVVDVRVAPERVTLVHSSDMDSDFYNDGYHSMDADDDDPNDYEDTSMGDTSDYEDMWVEYDGRVEHISADEDSAWSTEDEDDSSDVSMHDIPDLSPPDNGVETSKTTPELEPEISTNVSSGSIRPSVDQNQQRNLPPSLRNITNAAKTPMPATTCSTGNSDPKPIVHVAENPTSGVGMEAFNLTKGTNAPAFQILESLPVGHHYIDHSRPSSSVHTRRVQKEYKILRNSLPPGIFVRTWESRMDLLRVLIIGPSDTPYEYAPFIIDMHLGSSFPNSPPEAFFHSWTDGQGPVNPNLYEDGKICLSLLGTWHADERNENWNAAKSTVLQVLVSIMGLVLVKEPYYNEAGYDIHQNTPETLLPSALYTERAYFRARAFITHALTQNVIPFDEELKWLYQDQSPDAPRLLEKAIDAAKSIVERSEHKKEGDVQDGLNIISLGAVMMLKRQVKRLEELRSCKMPPPKRA</sequence>
<feature type="region of interest" description="Disordered" evidence="3">
    <location>
        <begin position="620"/>
        <end position="716"/>
    </location>
</feature>
<proteinExistence type="predicted"/>
<dbReference type="SMART" id="SM00212">
    <property type="entry name" value="UBCc"/>
    <property type="match status" value="1"/>
</dbReference>
<feature type="compositionally biased region" description="Acidic residues" evidence="3">
    <location>
        <begin position="622"/>
        <end position="636"/>
    </location>
</feature>
<dbReference type="OrthoDB" id="47801at2759"/>
<gene>
    <name evidence="5" type="ORF">BU16DRAFT_545953</name>
</gene>
<dbReference type="InterPro" id="IPR016135">
    <property type="entry name" value="UBQ-conjugating_enzyme/RWD"/>
</dbReference>
<keyword evidence="1" id="KW-0808">Transferase</keyword>
<dbReference type="InterPro" id="IPR057733">
    <property type="entry name" value="UBE2O-like_SH3-B"/>
</dbReference>
<evidence type="ECO:0000313" key="6">
    <source>
        <dbReference type="Proteomes" id="UP000799750"/>
    </source>
</evidence>
<dbReference type="CDD" id="cd23837">
    <property type="entry name" value="UBCc_UBE2O"/>
    <property type="match status" value="1"/>
</dbReference>
<evidence type="ECO:0000259" key="4">
    <source>
        <dbReference type="PROSITE" id="PS50127"/>
    </source>
</evidence>
<keyword evidence="2" id="KW-0833">Ubl conjugation pathway</keyword>
<feature type="region of interest" description="Disordered" evidence="3">
    <location>
        <begin position="578"/>
        <end position="603"/>
    </location>
</feature>
<dbReference type="AlphaFoldDB" id="A0A6A6RCW6"/>
<dbReference type="Pfam" id="PF00179">
    <property type="entry name" value="UQ_con"/>
    <property type="match status" value="1"/>
</dbReference>
<dbReference type="Gene3D" id="3.10.110.10">
    <property type="entry name" value="Ubiquitin Conjugating Enzyme"/>
    <property type="match status" value="1"/>
</dbReference>
<name>A0A6A6RCW6_9PEZI</name>
<feature type="compositionally biased region" description="Polar residues" evidence="3">
    <location>
        <begin position="666"/>
        <end position="712"/>
    </location>
</feature>
<feature type="compositionally biased region" description="Acidic residues" evidence="3">
    <location>
        <begin position="586"/>
        <end position="603"/>
    </location>
</feature>
<dbReference type="PANTHER" id="PTHR46116">
    <property type="entry name" value="(E3-INDEPENDENT) E2 UBIQUITIN-CONJUGATING ENZYME"/>
    <property type="match status" value="1"/>
</dbReference>
<keyword evidence="6" id="KW-1185">Reference proteome</keyword>
<dbReference type="SUPFAM" id="SSF54495">
    <property type="entry name" value="UBC-like"/>
    <property type="match status" value="1"/>
</dbReference>
<accession>A0A6A6RCW6</accession>
<dbReference type="InterPro" id="IPR000608">
    <property type="entry name" value="UBC"/>
</dbReference>
<dbReference type="Proteomes" id="UP000799750">
    <property type="component" value="Unassembled WGS sequence"/>
</dbReference>
<evidence type="ECO:0000256" key="3">
    <source>
        <dbReference type="SAM" id="MobiDB-lite"/>
    </source>
</evidence>